<evidence type="ECO:0000313" key="4">
    <source>
        <dbReference type="EMBL" id="ACR12533.1"/>
    </source>
</evidence>
<dbReference type="Proteomes" id="UP000009080">
    <property type="component" value="Chromosome"/>
</dbReference>
<dbReference type="InterPro" id="IPR029058">
    <property type="entry name" value="AB_hydrolase_fold"/>
</dbReference>
<dbReference type="Pfam" id="PF01738">
    <property type="entry name" value="DLH"/>
    <property type="match status" value="1"/>
</dbReference>
<dbReference type="RefSeq" id="WP_015818645.1">
    <property type="nucleotide sequence ID" value="NC_012997.1"/>
</dbReference>
<dbReference type="InterPro" id="IPR002925">
    <property type="entry name" value="Dienelactn_hydro"/>
</dbReference>
<sequence length="299" mass="32983">MKLLSGHFAVLAALVGLTLVLGLMLAVYRWYRPAPVPNERQLALMDLMQAEAFIYRGDRGKLTLPYRLFMPERADADQKLPLILVLHASTGRGSNNFSQLSPAVEQLTSAKLQSLSAAAVIVPQCPKGVEWTDVKSSGAPYGNYTMAGTSVSERFKAVLALIDDIIANYPIDPRRIYITGSSMGASATWQFLYHFPHVFAAAIPMNGRTDPSQAEIIGQTPLWMFHGIRDKVAPIENSRAMQAALEARGIAARLTELDAGHGIEYESFTPETYLWLLQQELTTAPRSERENIASGKKYE</sequence>
<evidence type="ECO:0000313" key="5">
    <source>
        <dbReference type="Proteomes" id="UP000009080"/>
    </source>
</evidence>
<keyword evidence="5" id="KW-1185">Reference proteome</keyword>
<keyword evidence="2" id="KW-1133">Transmembrane helix</keyword>
<dbReference type="SUPFAM" id="SSF53474">
    <property type="entry name" value="alpha/beta-Hydrolases"/>
    <property type="match status" value="1"/>
</dbReference>
<gene>
    <name evidence="4" type="ordered locus">TERTU_4299</name>
</gene>
<dbReference type="EMBL" id="CP001614">
    <property type="protein sequence ID" value="ACR12533.1"/>
    <property type="molecule type" value="Genomic_DNA"/>
</dbReference>
<dbReference type="Gene3D" id="3.40.50.1820">
    <property type="entry name" value="alpha/beta hydrolase"/>
    <property type="match status" value="1"/>
</dbReference>
<organism evidence="4 5">
    <name type="scientific">Teredinibacter turnerae (strain ATCC 39867 / T7901)</name>
    <dbReference type="NCBI Taxonomy" id="377629"/>
    <lineage>
        <taxon>Bacteria</taxon>
        <taxon>Pseudomonadati</taxon>
        <taxon>Pseudomonadota</taxon>
        <taxon>Gammaproteobacteria</taxon>
        <taxon>Cellvibrionales</taxon>
        <taxon>Cellvibrionaceae</taxon>
        <taxon>Teredinibacter</taxon>
    </lineage>
</organism>
<dbReference type="KEGG" id="ttu:TERTU_4299"/>
<dbReference type="AlphaFoldDB" id="C5BIB7"/>
<evidence type="ECO:0000256" key="2">
    <source>
        <dbReference type="SAM" id="Phobius"/>
    </source>
</evidence>
<dbReference type="InterPro" id="IPR050955">
    <property type="entry name" value="Plant_Biomass_Hydrol_Est"/>
</dbReference>
<name>C5BIB7_TERTT</name>
<dbReference type="PANTHER" id="PTHR43037:SF1">
    <property type="entry name" value="BLL1128 PROTEIN"/>
    <property type="match status" value="1"/>
</dbReference>
<dbReference type="PANTHER" id="PTHR43037">
    <property type="entry name" value="UNNAMED PRODUCT-RELATED"/>
    <property type="match status" value="1"/>
</dbReference>
<protein>
    <submittedName>
        <fullName evidence="4">Carbohydrate esterase family 1 domain protein</fullName>
    </submittedName>
</protein>
<dbReference type="eggNOG" id="COG4099">
    <property type="taxonomic scope" value="Bacteria"/>
</dbReference>
<dbReference type="OrthoDB" id="9764953at2"/>
<dbReference type="STRING" id="377629.TERTU_4299"/>
<accession>C5BIB7</accession>
<evidence type="ECO:0000259" key="3">
    <source>
        <dbReference type="Pfam" id="PF01738"/>
    </source>
</evidence>
<dbReference type="GO" id="GO:0016787">
    <property type="term" value="F:hydrolase activity"/>
    <property type="evidence" value="ECO:0007669"/>
    <property type="project" value="InterPro"/>
</dbReference>
<feature type="domain" description="Dienelactone hydrolase" evidence="3">
    <location>
        <begin position="151"/>
        <end position="262"/>
    </location>
</feature>
<reference evidence="4 5" key="1">
    <citation type="journal article" date="2009" name="PLoS ONE">
        <title>The complete genome of Teredinibacter turnerae T7901: an intracellular endosymbiont of marine wood-boring bivalves (shipworms).</title>
        <authorList>
            <person name="Yang J.C."/>
            <person name="Madupu R."/>
            <person name="Durkin A.S."/>
            <person name="Ekborg N.A."/>
            <person name="Pedamallu C.S."/>
            <person name="Hostetler J.B."/>
            <person name="Radune D."/>
            <person name="Toms B.S."/>
            <person name="Henrissat B."/>
            <person name="Coutinho P.M."/>
            <person name="Schwarz S."/>
            <person name="Field L."/>
            <person name="Trindade-Silva A.E."/>
            <person name="Soares C.A.G."/>
            <person name="Elshahawi S."/>
            <person name="Hanora A."/>
            <person name="Schmidt E.W."/>
            <person name="Haygood M.G."/>
            <person name="Posfai J."/>
            <person name="Benner J."/>
            <person name="Madinger C."/>
            <person name="Nove J."/>
            <person name="Anton B."/>
            <person name="Chaudhary K."/>
            <person name="Foster J."/>
            <person name="Holman A."/>
            <person name="Kumar S."/>
            <person name="Lessard P.A."/>
            <person name="Luyten Y.A."/>
            <person name="Slatko B."/>
            <person name="Wood N."/>
            <person name="Wu B."/>
            <person name="Teplitski M."/>
            <person name="Mougous J.D."/>
            <person name="Ward N."/>
            <person name="Eisen J.A."/>
            <person name="Badger J.H."/>
            <person name="Distel D.L."/>
        </authorList>
    </citation>
    <scope>NUCLEOTIDE SEQUENCE [LARGE SCALE GENOMIC DNA]</scope>
    <source>
        <strain evidence="5">ATCC 39867 / T7901</strain>
    </source>
</reference>
<proteinExistence type="predicted"/>
<evidence type="ECO:0000256" key="1">
    <source>
        <dbReference type="ARBA" id="ARBA00022729"/>
    </source>
</evidence>
<keyword evidence="2" id="KW-0472">Membrane</keyword>
<keyword evidence="1" id="KW-0732">Signal</keyword>
<feature type="transmembrane region" description="Helical" evidence="2">
    <location>
        <begin position="6"/>
        <end position="31"/>
    </location>
</feature>
<dbReference type="HOGENOM" id="CLU_064094_1_0_6"/>
<keyword evidence="2" id="KW-0812">Transmembrane</keyword>